<reference evidence="3" key="1">
    <citation type="journal article" date="2014" name="Int. J. Syst. Evol. Microbiol.">
        <title>Complete genome sequence of Corynebacterium casei LMG S-19264T (=DSM 44701T), isolated from a smear-ripened cheese.</title>
        <authorList>
            <consortium name="US DOE Joint Genome Institute (JGI-PGF)"/>
            <person name="Walter F."/>
            <person name="Albersmeier A."/>
            <person name="Kalinowski J."/>
            <person name="Ruckert C."/>
        </authorList>
    </citation>
    <scope>NUCLEOTIDE SEQUENCE</scope>
    <source>
        <strain evidence="3">JCM 3131</strain>
    </source>
</reference>
<keyword evidence="1" id="KW-1133">Transmembrane helix</keyword>
<keyword evidence="4" id="KW-1185">Reference proteome</keyword>
<dbReference type="InterPro" id="IPR050039">
    <property type="entry name" value="MAB_1171c-like"/>
</dbReference>
<feature type="transmembrane region" description="Helical" evidence="1">
    <location>
        <begin position="172"/>
        <end position="193"/>
    </location>
</feature>
<keyword evidence="1" id="KW-0472">Membrane</keyword>
<accession>A0A918BIU2</accession>
<dbReference type="Proteomes" id="UP000620156">
    <property type="component" value="Unassembled WGS sequence"/>
</dbReference>
<evidence type="ECO:0000256" key="1">
    <source>
        <dbReference type="SAM" id="Phobius"/>
    </source>
</evidence>
<name>A0A918BIU2_9ACTN</name>
<reference evidence="3" key="2">
    <citation type="submission" date="2020-09" db="EMBL/GenBank/DDBJ databases">
        <authorList>
            <person name="Sun Q."/>
            <person name="Ohkuma M."/>
        </authorList>
    </citation>
    <scope>NUCLEOTIDE SEQUENCE</scope>
    <source>
        <strain evidence="3">JCM 3131</strain>
    </source>
</reference>
<evidence type="ECO:0000313" key="3">
    <source>
        <dbReference type="EMBL" id="GGQ72291.1"/>
    </source>
</evidence>
<feature type="domain" description="DUF6545" evidence="2">
    <location>
        <begin position="253"/>
        <end position="385"/>
    </location>
</feature>
<dbReference type="EMBL" id="BMQK01000012">
    <property type="protein sequence ID" value="GGQ72291.1"/>
    <property type="molecule type" value="Genomic_DNA"/>
</dbReference>
<comment type="caution">
    <text evidence="3">The sequence shown here is derived from an EMBL/GenBank/DDBJ whole genome shotgun (WGS) entry which is preliminary data.</text>
</comment>
<feature type="transmembrane region" description="Helical" evidence="1">
    <location>
        <begin position="33"/>
        <end position="55"/>
    </location>
</feature>
<dbReference type="RefSeq" id="WP_189218899.1">
    <property type="nucleotide sequence ID" value="NZ_BMQK01000012.1"/>
</dbReference>
<feature type="transmembrane region" description="Helical" evidence="1">
    <location>
        <begin position="142"/>
        <end position="160"/>
    </location>
</feature>
<keyword evidence="1" id="KW-0812">Transmembrane</keyword>
<gene>
    <name evidence="3" type="ORF">GCM10010145_47360</name>
</gene>
<proteinExistence type="predicted"/>
<dbReference type="NCBIfam" id="NF042915">
    <property type="entry name" value="MAB_1171c_fam"/>
    <property type="match status" value="1"/>
</dbReference>
<organism evidence="3 4">
    <name type="scientific">Streptomyces ruber</name>
    <dbReference type="NCBI Taxonomy" id="83378"/>
    <lineage>
        <taxon>Bacteria</taxon>
        <taxon>Bacillati</taxon>
        <taxon>Actinomycetota</taxon>
        <taxon>Actinomycetes</taxon>
        <taxon>Kitasatosporales</taxon>
        <taxon>Streptomycetaceae</taxon>
        <taxon>Streptomyces</taxon>
    </lineage>
</organism>
<protein>
    <recommendedName>
        <fullName evidence="2">DUF6545 domain-containing protein</fullName>
    </recommendedName>
</protein>
<feature type="transmembrane region" description="Helical" evidence="1">
    <location>
        <begin position="103"/>
        <end position="122"/>
    </location>
</feature>
<dbReference type="Pfam" id="PF20182">
    <property type="entry name" value="DUF6545"/>
    <property type="match status" value="1"/>
</dbReference>
<sequence length="407" mass="44994">MKDLLHPLCLLIAGTGFLVMLRDVARDRRDRALVALAMSFLASALSYAVSITWVWVHVDAFFGVPNIVVPIAQGFVILVLTLQSTVLAYWSKPPDGARRRARLLLIAGIGVITGMGVLFTLLTPATQRPVDFAMYYAHDPYYQAYVLLYFGTYSLAEIYLARSCWKYARAAATRSIAIGLRLVTVGAVITLLYSGQRLAAAIGAEAGFGVGHLNELAWACGDIGATLTQIGYFLPVIAARAGTLYAASYEHYVYARLGRLWTAVVHADPSVVLTDFAPQRDYLRKRESIHYPLIRRRMEIRDGLVALRPYLSPAARAEAETRRTREGLKGDRLAAAVTADQLRHAIVLHHRDQPVAEPVEYADTALLLDTPQAEQQHLLRVARYFSPPRLEIPPRSSTSSPTHGVRT</sequence>
<feature type="transmembrane region" description="Helical" evidence="1">
    <location>
        <begin position="67"/>
        <end position="91"/>
    </location>
</feature>
<evidence type="ECO:0000259" key="2">
    <source>
        <dbReference type="Pfam" id="PF20182"/>
    </source>
</evidence>
<evidence type="ECO:0000313" key="4">
    <source>
        <dbReference type="Proteomes" id="UP000620156"/>
    </source>
</evidence>
<feature type="transmembrane region" description="Helical" evidence="1">
    <location>
        <begin position="5"/>
        <end position="21"/>
    </location>
</feature>
<dbReference type="AlphaFoldDB" id="A0A918BIU2"/>
<dbReference type="InterPro" id="IPR046675">
    <property type="entry name" value="DUF6545"/>
</dbReference>